<protein>
    <submittedName>
        <fullName evidence="1">Uncharacterized protein</fullName>
    </submittedName>
</protein>
<evidence type="ECO:0000313" key="2">
    <source>
        <dbReference type="Proteomes" id="UP001627154"/>
    </source>
</evidence>
<evidence type="ECO:0000313" key="1">
    <source>
        <dbReference type="EMBL" id="KAL3393965.1"/>
    </source>
</evidence>
<gene>
    <name evidence="1" type="ORF">TKK_011641</name>
</gene>
<keyword evidence="2" id="KW-1185">Reference proteome</keyword>
<dbReference type="AlphaFoldDB" id="A0ABD2WM72"/>
<reference evidence="1 2" key="1">
    <citation type="journal article" date="2024" name="bioRxiv">
        <title>A reference genome for Trichogramma kaykai: A tiny desert-dwelling parasitoid wasp with competing sex-ratio distorters.</title>
        <authorList>
            <person name="Culotta J."/>
            <person name="Lindsey A.R."/>
        </authorList>
    </citation>
    <scope>NUCLEOTIDE SEQUENCE [LARGE SCALE GENOMIC DNA]</scope>
    <source>
        <strain evidence="1 2">KSX58</strain>
    </source>
</reference>
<dbReference type="EMBL" id="JBJJXI010000094">
    <property type="protein sequence ID" value="KAL3393965.1"/>
    <property type="molecule type" value="Genomic_DNA"/>
</dbReference>
<dbReference type="Proteomes" id="UP001627154">
    <property type="component" value="Unassembled WGS sequence"/>
</dbReference>
<sequence>MRAAAIVRARARSSILTGFVAPSRACLTYRRLSCTHNIVCCSCWITAAFLLLCCCNYSSWRIVKDEPSDWSIRVNEPDAIDEKPDIKDVKLLSFLPENSNYRHQKCDKNHESEVKIVFECEDGKPEVDSSAVKKIEDYSENHRQFMKYGDVYTNLKIIKIEPLDNVQ</sequence>
<accession>A0ABD2WM72</accession>
<name>A0ABD2WM72_9HYME</name>
<organism evidence="1 2">
    <name type="scientific">Trichogramma kaykai</name>
    <dbReference type="NCBI Taxonomy" id="54128"/>
    <lineage>
        <taxon>Eukaryota</taxon>
        <taxon>Metazoa</taxon>
        <taxon>Ecdysozoa</taxon>
        <taxon>Arthropoda</taxon>
        <taxon>Hexapoda</taxon>
        <taxon>Insecta</taxon>
        <taxon>Pterygota</taxon>
        <taxon>Neoptera</taxon>
        <taxon>Endopterygota</taxon>
        <taxon>Hymenoptera</taxon>
        <taxon>Apocrita</taxon>
        <taxon>Proctotrupomorpha</taxon>
        <taxon>Chalcidoidea</taxon>
        <taxon>Trichogrammatidae</taxon>
        <taxon>Trichogramma</taxon>
    </lineage>
</organism>
<proteinExistence type="predicted"/>
<comment type="caution">
    <text evidence="1">The sequence shown here is derived from an EMBL/GenBank/DDBJ whole genome shotgun (WGS) entry which is preliminary data.</text>
</comment>